<evidence type="ECO:0000256" key="4">
    <source>
        <dbReference type="ARBA" id="ARBA00023136"/>
    </source>
</evidence>
<feature type="compositionally biased region" description="Basic and acidic residues" evidence="6">
    <location>
        <begin position="36"/>
        <end position="50"/>
    </location>
</feature>
<feature type="binding site" evidence="5">
    <location>
        <position position="291"/>
    </location>
    <ligand>
        <name>Zn(2+)</name>
        <dbReference type="ChEBI" id="CHEBI:29105"/>
    </ligand>
</feature>
<dbReference type="Proteomes" id="UP001485043">
    <property type="component" value="Unassembled WGS sequence"/>
</dbReference>
<keyword evidence="3 7" id="KW-1133">Transmembrane helix</keyword>
<evidence type="ECO:0008006" key="10">
    <source>
        <dbReference type="Google" id="ProtNLM"/>
    </source>
</evidence>
<keyword evidence="4 7" id="KW-0472">Membrane</keyword>
<evidence type="ECO:0000256" key="1">
    <source>
        <dbReference type="ARBA" id="ARBA00004141"/>
    </source>
</evidence>
<evidence type="ECO:0000256" key="5">
    <source>
        <dbReference type="PIRSR" id="PIRSR604254-1"/>
    </source>
</evidence>
<dbReference type="GO" id="GO:0046872">
    <property type="term" value="F:metal ion binding"/>
    <property type="evidence" value="ECO:0007669"/>
    <property type="project" value="UniProtKB-KW"/>
</dbReference>
<dbReference type="GO" id="GO:0009744">
    <property type="term" value="P:response to sucrose"/>
    <property type="evidence" value="ECO:0007669"/>
    <property type="project" value="UniProtKB-ARBA"/>
</dbReference>
<organism evidence="8 9">
    <name type="scientific">Apatococcus fuscideae</name>
    <dbReference type="NCBI Taxonomy" id="2026836"/>
    <lineage>
        <taxon>Eukaryota</taxon>
        <taxon>Viridiplantae</taxon>
        <taxon>Chlorophyta</taxon>
        <taxon>core chlorophytes</taxon>
        <taxon>Trebouxiophyceae</taxon>
        <taxon>Chlorellales</taxon>
        <taxon>Chlorellaceae</taxon>
        <taxon>Apatococcus</taxon>
    </lineage>
</organism>
<dbReference type="PANTHER" id="PTHR20855">
    <property type="entry name" value="ADIPOR/PROGESTIN RECEPTOR-RELATED"/>
    <property type="match status" value="1"/>
</dbReference>
<feature type="binding site" evidence="5">
    <location>
        <position position="295"/>
    </location>
    <ligand>
        <name>Zn(2+)</name>
        <dbReference type="ChEBI" id="CHEBI:29105"/>
    </ligand>
</feature>
<feature type="transmembrane region" description="Helical" evidence="7">
    <location>
        <begin position="186"/>
        <end position="207"/>
    </location>
</feature>
<feature type="transmembrane region" description="Helical" evidence="7">
    <location>
        <begin position="219"/>
        <end position="238"/>
    </location>
</feature>
<dbReference type="PANTHER" id="PTHR20855:SF136">
    <property type="match status" value="1"/>
</dbReference>
<feature type="transmembrane region" description="Helical" evidence="7">
    <location>
        <begin position="98"/>
        <end position="119"/>
    </location>
</feature>
<dbReference type="GO" id="GO:0016020">
    <property type="term" value="C:membrane"/>
    <property type="evidence" value="ECO:0007669"/>
    <property type="project" value="UniProtKB-SubCell"/>
</dbReference>
<evidence type="ECO:0000256" key="6">
    <source>
        <dbReference type="SAM" id="MobiDB-lite"/>
    </source>
</evidence>
<evidence type="ECO:0000256" key="7">
    <source>
        <dbReference type="SAM" id="Phobius"/>
    </source>
</evidence>
<feature type="transmembrane region" description="Helical" evidence="7">
    <location>
        <begin position="125"/>
        <end position="145"/>
    </location>
</feature>
<gene>
    <name evidence="8" type="ORF">WJX84_012026</name>
</gene>
<keyword evidence="2 7" id="KW-0812">Transmembrane</keyword>
<evidence type="ECO:0000313" key="8">
    <source>
        <dbReference type="EMBL" id="KAK9866877.1"/>
    </source>
</evidence>
<dbReference type="Pfam" id="PF03006">
    <property type="entry name" value="HlyIII"/>
    <property type="match status" value="1"/>
</dbReference>
<keyword evidence="9" id="KW-1185">Reference proteome</keyword>
<feature type="region of interest" description="Disordered" evidence="6">
    <location>
        <begin position="30"/>
        <end position="50"/>
    </location>
</feature>
<evidence type="ECO:0000256" key="3">
    <source>
        <dbReference type="ARBA" id="ARBA00022989"/>
    </source>
</evidence>
<keyword evidence="5" id="KW-0479">Metal-binding</keyword>
<feature type="binding site" evidence="5">
    <location>
        <position position="145"/>
    </location>
    <ligand>
        <name>Zn(2+)</name>
        <dbReference type="ChEBI" id="CHEBI:29105"/>
    </ligand>
</feature>
<sequence length="329" mass="37029">MEFSATGFGSLLDANFPTVVVPVQRKVAQTNGHSQHLSEEPRAESRAPDSRPGRLLWVDEVPRVLAYNKFVKSGYRAGYTPWQCACSVVHLHNETGNIWAHLGPMLVLLGALACGQLSPWPLEQLAFWELIIPIILVFCGSVTYHTMQANHKRYRQWLLVDVCGVFILCLSGVKGVLWWAFRCHPYVRWGFVIAYYSTSAACILAGVMSKTILGRALPMMALFIIRFALVGARFHLNVGDHQASWHFLASEVLCVAAASVNTARIPERWFTSLDPNHRRKPGPFDYWLNSHQIMHLIVLVILSQVYIGAQRDYTHHTLNLGQCPMKPLA</sequence>
<reference evidence="8 9" key="1">
    <citation type="journal article" date="2024" name="Nat. Commun.">
        <title>Phylogenomics reveals the evolutionary origins of lichenization in chlorophyte algae.</title>
        <authorList>
            <person name="Puginier C."/>
            <person name="Libourel C."/>
            <person name="Otte J."/>
            <person name="Skaloud P."/>
            <person name="Haon M."/>
            <person name="Grisel S."/>
            <person name="Petersen M."/>
            <person name="Berrin J.G."/>
            <person name="Delaux P.M."/>
            <person name="Dal Grande F."/>
            <person name="Keller J."/>
        </authorList>
    </citation>
    <scope>NUCLEOTIDE SEQUENCE [LARGE SCALE GENOMIC DNA]</scope>
    <source>
        <strain evidence="8 9">SAG 2523</strain>
    </source>
</reference>
<evidence type="ECO:0000256" key="2">
    <source>
        <dbReference type="ARBA" id="ARBA00022692"/>
    </source>
</evidence>
<name>A0AAW1TAN8_9CHLO</name>
<comment type="caution">
    <text evidence="8">The sequence shown here is derived from an EMBL/GenBank/DDBJ whole genome shotgun (WGS) entry which is preliminary data.</text>
</comment>
<dbReference type="EMBL" id="JALJOV010000127">
    <property type="protein sequence ID" value="KAK9866877.1"/>
    <property type="molecule type" value="Genomic_DNA"/>
</dbReference>
<dbReference type="AlphaFoldDB" id="A0AAW1TAN8"/>
<accession>A0AAW1TAN8</accession>
<feature type="transmembrane region" description="Helical" evidence="7">
    <location>
        <begin position="286"/>
        <end position="307"/>
    </location>
</feature>
<proteinExistence type="predicted"/>
<feature type="transmembrane region" description="Helical" evidence="7">
    <location>
        <begin position="157"/>
        <end position="180"/>
    </location>
</feature>
<keyword evidence="5" id="KW-0862">Zinc</keyword>
<protein>
    <recommendedName>
        <fullName evidence="10">Progestin and adipoQ receptor family member 4</fullName>
    </recommendedName>
</protein>
<dbReference type="InterPro" id="IPR004254">
    <property type="entry name" value="AdipoR/HlyIII-related"/>
</dbReference>
<dbReference type="GO" id="GO:0038023">
    <property type="term" value="F:signaling receptor activity"/>
    <property type="evidence" value="ECO:0007669"/>
    <property type="project" value="TreeGrafter"/>
</dbReference>
<evidence type="ECO:0000313" key="9">
    <source>
        <dbReference type="Proteomes" id="UP001485043"/>
    </source>
</evidence>
<comment type="subcellular location">
    <subcellularLocation>
        <location evidence="1">Membrane</location>
        <topology evidence="1">Multi-pass membrane protein</topology>
    </subcellularLocation>
</comment>